<proteinExistence type="predicted"/>
<dbReference type="InterPro" id="IPR039267">
    <property type="entry name" value="Lsm11"/>
</dbReference>
<dbReference type="PANTHER" id="PTHR21415:SF1">
    <property type="entry name" value="U7 SNRNA-ASSOCIATED SM-LIKE PROTEIN LSM11"/>
    <property type="match status" value="1"/>
</dbReference>
<dbReference type="SUPFAM" id="SSF50182">
    <property type="entry name" value="Sm-like ribonucleoproteins"/>
    <property type="match status" value="1"/>
</dbReference>
<feature type="domain" description="Sm" evidence="2">
    <location>
        <begin position="194"/>
        <end position="301"/>
    </location>
</feature>
<dbReference type="InterPro" id="IPR010920">
    <property type="entry name" value="LSM_dom_sf"/>
</dbReference>
<reference evidence="3" key="1">
    <citation type="submission" date="2020-04" db="EMBL/GenBank/DDBJ databases">
        <title>Hybrid Assembly of Korean Phytophthora infestans isolates.</title>
        <authorList>
            <person name="Prokchorchik M."/>
            <person name="Lee Y."/>
            <person name="Seo J."/>
            <person name="Cho J.-H."/>
            <person name="Park Y.-E."/>
            <person name="Jang D.-C."/>
            <person name="Im J.-S."/>
            <person name="Choi J.-G."/>
            <person name="Park H.-J."/>
            <person name="Lee G.-B."/>
            <person name="Lee Y.-G."/>
            <person name="Hong S.-Y."/>
            <person name="Cho K."/>
            <person name="Sohn K.H."/>
        </authorList>
    </citation>
    <scope>NUCLEOTIDE SEQUENCE</scope>
    <source>
        <strain evidence="3">KR_1_A1</strain>
        <strain evidence="4">KR_2_A2</strain>
    </source>
</reference>
<dbReference type="Proteomes" id="UP000602510">
    <property type="component" value="Unassembled WGS sequence"/>
</dbReference>
<dbReference type="SMART" id="SM00651">
    <property type="entry name" value="Sm"/>
    <property type="match status" value="1"/>
</dbReference>
<accession>A0A833W2S6</accession>
<dbReference type="GO" id="GO:0071209">
    <property type="term" value="F:U7 snRNA binding"/>
    <property type="evidence" value="ECO:0007669"/>
    <property type="project" value="InterPro"/>
</dbReference>
<dbReference type="EMBL" id="JAACNO010002635">
    <property type="protein sequence ID" value="KAF4132025.1"/>
    <property type="molecule type" value="Genomic_DNA"/>
</dbReference>
<dbReference type="GO" id="GO:0005683">
    <property type="term" value="C:U7 snRNP"/>
    <property type="evidence" value="ECO:0007669"/>
    <property type="project" value="TreeGrafter"/>
</dbReference>
<dbReference type="AlphaFoldDB" id="A0A833W2S6"/>
<evidence type="ECO:0000256" key="1">
    <source>
        <dbReference type="SAM" id="MobiDB-lite"/>
    </source>
</evidence>
<dbReference type="InterPro" id="IPR001163">
    <property type="entry name" value="Sm_dom_euk/arc"/>
</dbReference>
<evidence type="ECO:0000313" key="5">
    <source>
        <dbReference type="Proteomes" id="UP000602510"/>
    </source>
</evidence>
<feature type="compositionally biased region" description="Basic and acidic residues" evidence="1">
    <location>
        <begin position="316"/>
        <end position="325"/>
    </location>
</feature>
<dbReference type="GO" id="GO:0006398">
    <property type="term" value="P:mRNA 3'-end processing by stem-loop binding and cleavage"/>
    <property type="evidence" value="ECO:0007669"/>
    <property type="project" value="TreeGrafter"/>
</dbReference>
<comment type="caution">
    <text evidence="3">The sequence shown here is derived from an EMBL/GenBank/DDBJ whole genome shotgun (WGS) entry which is preliminary data.</text>
</comment>
<protein>
    <submittedName>
        <fullName evidence="3">LSM domain-containing protein</fullName>
    </submittedName>
</protein>
<evidence type="ECO:0000259" key="2">
    <source>
        <dbReference type="SMART" id="SM00651"/>
    </source>
</evidence>
<gene>
    <name evidence="3" type="ORF">GN244_ATG20971</name>
    <name evidence="4" type="ORF">GN958_ATG18808</name>
</gene>
<dbReference type="Proteomes" id="UP000704712">
    <property type="component" value="Unassembled WGS sequence"/>
</dbReference>
<feature type="compositionally biased region" description="Polar residues" evidence="1">
    <location>
        <begin position="303"/>
        <end position="315"/>
    </location>
</feature>
<dbReference type="EMBL" id="WSZM01001469">
    <property type="protein sequence ID" value="KAF4027423.1"/>
    <property type="molecule type" value="Genomic_DNA"/>
</dbReference>
<dbReference type="PANTHER" id="PTHR21415">
    <property type="entry name" value="U7 SNRNA-ASSOCIATED SM-LIKE PROTEIN LSM11"/>
    <property type="match status" value="1"/>
</dbReference>
<name>A0A833W2S6_PHYIN</name>
<dbReference type="Gene3D" id="2.30.30.100">
    <property type="match status" value="1"/>
</dbReference>
<evidence type="ECO:0000313" key="3">
    <source>
        <dbReference type="EMBL" id="KAF4027423.1"/>
    </source>
</evidence>
<evidence type="ECO:0000313" key="4">
    <source>
        <dbReference type="EMBL" id="KAF4132025.1"/>
    </source>
</evidence>
<keyword evidence="5" id="KW-1185">Reference proteome</keyword>
<organism evidence="3 5">
    <name type="scientific">Phytophthora infestans</name>
    <name type="common">Potato late blight agent</name>
    <name type="synonym">Botrytis infestans</name>
    <dbReference type="NCBI Taxonomy" id="4787"/>
    <lineage>
        <taxon>Eukaryota</taxon>
        <taxon>Sar</taxon>
        <taxon>Stramenopiles</taxon>
        <taxon>Oomycota</taxon>
        <taxon>Peronosporomycetes</taxon>
        <taxon>Peronosporales</taxon>
        <taxon>Peronosporaceae</taxon>
        <taxon>Phytophthora</taxon>
    </lineage>
</organism>
<feature type="region of interest" description="Disordered" evidence="1">
    <location>
        <begin position="302"/>
        <end position="325"/>
    </location>
</feature>
<sequence>MDAALVEERLRAFYAKHNPGNDQNIAQIVRKFAGRERQLCAKLFKKYGEAPDFTSAGDTAKEKDITKAAGPVSYPNAMYDRGFEAYLLPKATDSPLDFRSAQFDALKALQTPKQQLKLPVVAAYPLDNTQKCRHLLPESDVNRQTLVARLKKANPSAAEAKAVAVKKVPAPATPSLFEQLAETYLDGPFRVLRHCFLERMRVFVVIRRVNSVRGTCSGFLKAFDKHMNLVLLDVTQDFIPLSTHERLLRQVREDKRPVSDAVFSAADQRRNRRVFASAGGTRREYVKQLFIRGDNVVSVSAAVGNTTGHRPQQTSRQDKQRSSRS</sequence>